<keyword evidence="1" id="KW-0472">Membrane</keyword>
<evidence type="ECO:0000313" key="3">
    <source>
        <dbReference type="Proteomes" id="UP000283616"/>
    </source>
</evidence>
<comment type="caution">
    <text evidence="2">The sequence shown here is derived from an EMBL/GenBank/DDBJ whole genome shotgun (WGS) entry which is preliminary data.</text>
</comment>
<proteinExistence type="predicted"/>
<reference evidence="2 3" key="1">
    <citation type="submission" date="2018-08" db="EMBL/GenBank/DDBJ databases">
        <title>A genome reference for cultivated species of the human gut microbiota.</title>
        <authorList>
            <person name="Zou Y."/>
            <person name="Xue W."/>
            <person name="Luo G."/>
        </authorList>
    </citation>
    <scope>NUCLEOTIDE SEQUENCE [LARGE SCALE GENOMIC DNA]</scope>
    <source>
        <strain evidence="2 3">AF37-12</strain>
    </source>
</reference>
<dbReference type="Proteomes" id="UP000283616">
    <property type="component" value="Unassembled WGS sequence"/>
</dbReference>
<protein>
    <recommendedName>
        <fullName evidence="4">Lipoprotein</fullName>
    </recommendedName>
</protein>
<dbReference type="RefSeq" id="WP_118417313.1">
    <property type="nucleotide sequence ID" value="NZ_CP103077.1"/>
</dbReference>
<evidence type="ECO:0008006" key="4">
    <source>
        <dbReference type="Google" id="ProtNLM"/>
    </source>
</evidence>
<evidence type="ECO:0000256" key="1">
    <source>
        <dbReference type="SAM" id="Phobius"/>
    </source>
</evidence>
<keyword evidence="1" id="KW-0812">Transmembrane</keyword>
<sequence>MNLKKKVFYFVVSILTVSTVFIGYSCTSDEYDFMDNSSESGLTVMKSTQTLKQRDCRDLLLDSVAESDEFLDYVLEAKLVMSKYCVYVNSLSAIDRDELKYNINDDEYLENFVNKANMLHDMQELIVRRRNLLANAQFGKLDEQEKMELMATFFDSSNRVLLKDRGETLYSNCWEAYQSEQNRAESKASLAMLGCLCLIESGPGACLCALAVLEKLDDDLQNAKRNFNDCQERMDDKHGN</sequence>
<feature type="transmembrane region" description="Helical" evidence="1">
    <location>
        <begin position="7"/>
        <end position="24"/>
    </location>
</feature>
<evidence type="ECO:0000313" key="2">
    <source>
        <dbReference type="EMBL" id="RHL63602.1"/>
    </source>
</evidence>
<dbReference type="EMBL" id="QROV01000003">
    <property type="protein sequence ID" value="RHL63602.1"/>
    <property type="molecule type" value="Genomic_DNA"/>
</dbReference>
<dbReference type="AlphaFoldDB" id="A0A415M582"/>
<organism evidence="2 3">
    <name type="scientific">Bacteroides thetaiotaomicron</name>
    <dbReference type="NCBI Taxonomy" id="818"/>
    <lineage>
        <taxon>Bacteria</taxon>
        <taxon>Pseudomonadati</taxon>
        <taxon>Bacteroidota</taxon>
        <taxon>Bacteroidia</taxon>
        <taxon>Bacteroidales</taxon>
        <taxon>Bacteroidaceae</taxon>
        <taxon>Bacteroides</taxon>
    </lineage>
</organism>
<dbReference type="PROSITE" id="PS51257">
    <property type="entry name" value="PROKAR_LIPOPROTEIN"/>
    <property type="match status" value="1"/>
</dbReference>
<keyword evidence="1" id="KW-1133">Transmembrane helix</keyword>
<name>A0A415M582_BACT4</name>
<accession>A0A415M582</accession>
<gene>
    <name evidence="2" type="ORF">DW011_03080</name>
</gene>